<dbReference type="AlphaFoldDB" id="C0W5E4"/>
<accession>C0W5E4</accession>
<comment type="caution">
    <text evidence="1">The sequence shown here is derived from an EMBL/GenBank/DDBJ whole genome shotgun (WGS) entry which is preliminary data.</text>
</comment>
<reference evidence="1 2" key="1">
    <citation type="submission" date="2009-01" db="EMBL/GenBank/DDBJ databases">
        <authorList>
            <person name="Qin X."/>
            <person name="Bachman B."/>
            <person name="Battles P."/>
            <person name="Bell A."/>
            <person name="Bess C."/>
            <person name="Bickham C."/>
            <person name="Chaboub L."/>
            <person name="Chen D."/>
            <person name="Coyle M."/>
            <person name="Deiros D.R."/>
            <person name="Dinh H."/>
            <person name="Forbes L."/>
            <person name="Fowler G."/>
            <person name="Francisco L."/>
            <person name="Fu Q."/>
            <person name="Gubbala S."/>
            <person name="Hale W."/>
            <person name="Han Y."/>
            <person name="Hemphill L."/>
            <person name="Highlander S.K."/>
            <person name="Hirani K."/>
            <person name="Hogues M."/>
            <person name="Jackson L."/>
            <person name="Jakkamsetti A."/>
            <person name="Javaid M."/>
            <person name="Jiang H."/>
            <person name="Korchina V."/>
            <person name="Kovar C."/>
            <person name="Lara F."/>
            <person name="Lee S."/>
            <person name="Mata R."/>
            <person name="Mathew T."/>
            <person name="Moen C."/>
            <person name="Morales K."/>
            <person name="Munidasa M."/>
            <person name="Nazareth L."/>
            <person name="Ngo R."/>
            <person name="Nguyen L."/>
            <person name="Okwuonu G."/>
            <person name="Ongeri F."/>
            <person name="Patil S."/>
            <person name="Petrosino J."/>
            <person name="Pham C."/>
            <person name="Pham P."/>
            <person name="Pu L.-L."/>
            <person name="Puazo M."/>
            <person name="Raj R."/>
            <person name="Reid J."/>
            <person name="Rouhana J."/>
            <person name="Saada N."/>
            <person name="Shang Y."/>
            <person name="Simmons D."/>
            <person name="Thornton R."/>
            <person name="Warren J."/>
            <person name="Weissenberger G."/>
            <person name="Zhang J."/>
            <person name="Zhang L."/>
            <person name="Zhou C."/>
            <person name="Zhu D."/>
            <person name="Muzny D."/>
            <person name="Worley K."/>
            <person name="Gibbs R."/>
        </authorList>
    </citation>
    <scope>NUCLEOTIDE SEQUENCE [LARGE SCALE GENOMIC DNA]</scope>
    <source>
        <strain evidence="1 2">DSM 15434</strain>
    </source>
</reference>
<dbReference type="STRING" id="103621.GCA_001067145_00166"/>
<sequence>MESLERERDARDQERERRLIAGSLQAWRATDGERWGLVISSSSRDSSVFHDIKIIAPANRTGATAEGCMPISIEALPPGQYFVEARASRGWGLPDPITPDSAPEVVPVTKSTKHHVASIEFTDHLGTRWRWEPRTSLVRLHP</sequence>
<dbReference type="HOGENOM" id="CLU_1811685_0_0_11"/>
<keyword evidence="2" id="KW-1185">Reference proteome</keyword>
<gene>
    <name evidence="1" type="ORF">HMPREF0058_1088</name>
</gene>
<proteinExistence type="predicted"/>
<dbReference type="eggNOG" id="ENOG5034531">
    <property type="taxonomic scope" value="Bacteria"/>
</dbReference>
<dbReference type="EMBL" id="ACFH01000076">
    <property type="protein sequence ID" value="EEH66055.1"/>
    <property type="molecule type" value="Genomic_DNA"/>
</dbReference>
<dbReference type="Proteomes" id="UP000004778">
    <property type="component" value="Unassembled WGS sequence"/>
</dbReference>
<evidence type="ECO:0000313" key="2">
    <source>
        <dbReference type="Proteomes" id="UP000004778"/>
    </source>
</evidence>
<evidence type="ECO:0000313" key="1">
    <source>
        <dbReference type="EMBL" id="EEH66055.1"/>
    </source>
</evidence>
<organism evidence="1 2">
    <name type="scientific">Actinomyces urogenitalis DSM 15434</name>
    <dbReference type="NCBI Taxonomy" id="525246"/>
    <lineage>
        <taxon>Bacteria</taxon>
        <taxon>Bacillati</taxon>
        <taxon>Actinomycetota</taxon>
        <taxon>Actinomycetes</taxon>
        <taxon>Actinomycetales</taxon>
        <taxon>Actinomycetaceae</taxon>
        <taxon>Actinomyces</taxon>
    </lineage>
</organism>
<protein>
    <submittedName>
        <fullName evidence="1">Uncharacterized protein</fullName>
    </submittedName>
</protein>
<name>C0W5E4_9ACTO</name>